<dbReference type="PANTHER" id="PTHR13832">
    <property type="entry name" value="PROTEIN PHOSPHATASE 2C"/>
    <property type="match status" value="1"/>
</dbReference>
<name>T1P407_TIGJA</name>
<dbReference type="AlphaFoldDB" id="T1P407"/>
<feature type="non-terminal residue" evidence="6">
    <location>
        <position position="1"/>
    </location>
</feature>
<dbReference type="Gene3D" id="3.60.40.10">
    <property type="entry name" value="PPM-type phosphatase domain"/>
    <property type="match status" value="1"/>
</dbReference>
<proteinExistence type="evidence at transcript level"/>
<feature type="non-terminal residue" evidence="6">
    <location>
        <position position="249"/>
    </location>
</feature>
<feature type="domain" description="PPM-type phosphatase" evidence="5">
    <location>
        <begin position="52"/>
        <end position="249"/>
    </location>
</feature>
<dbReference type="PROSITE" id="PS51746">
    <property type="entry name" value="PPM_2"/>
    <property type="match status" value="1"/>
</dbReference>
<dbReference type="GO" id="GO:0046872">
    <property type="term" value="F:metal ion binding"/>
    <property type="evidence" value="ECO:0007669"/>
    <property type="project" value="UniProtKB-KW"/>
</dbReference>
<dbReference type="SMART" id="SM00332">
    <property type="entry name" value="PP2Cc"/>
    <property type="match status" value="1"/>
</dbReference>
<organism evidence="6">
    <name type="scientific">Tigriopus japonicus</name>
    <name type="common">Copepod</name>
    <dbReference type="NCBI Taxonomy" id="158387"/>
    <lineage>
        <taxon>Eukaryota</taxon>
        <taxon>Metazoa</taxon>
        <taxon>Ecdysozoa</taxon>
        <taxon>Arthropoda</taxon>
        <taxon>Crustacea</taxon>
        <taxon>Multicrustacea</taxon>
        <taxon>Hexanauplia</taxon>
        <taxon>Copepoda</taxon>
        <taxon>Harpacticoida</taxon>
        <taxon>Harpacticidae</taxon>
        <taxon>Tigriopus</taxon>
    </lineage>
</organism>
<comment type="similarity">
    <text evidence="4">Belongs to the PP2C family.</text>
</comment>
<evidence type="ECO:0000256" key="1">
    <source>
        <dbReference type="ARBA" id="ARBA00022723"/>
    </source>
</evidence>
<keyword evidence="1" id="KW-0479">Metal-binding</keyword>
<keyword evidence="3 4" id="KW-0904">Protein phosphatase</keyword>
<keyword evidence="2 4" id="KW-0378">Hydrolase</keyword>
<dbReference type="InterPro" id="IPR000222">
    <property type="entry name" value="PP2C_BS"/>
</dbReference>
<evidence type="ECO:0000256" key="3">
    <source>
        <dbReference type="ARBA" id="ARBA00022912"/>
    </source>
</evidence>
<dbReference type="CDD" id="cd00143">
    <property type="entry name" value="PP2Cc"/>
    <property type="match status" value="1"/>
</dbReference>
<evidence type="ECO:0000256" key="4">
    <source>
        <dbReference type="RuleBase" id="RU003465"/>
    </source>
</evidence>
<evidence type="ECO:0000259" key="5">
    <source>
        <dbReference type="PROSITE" id="PS51746"/>
    </source>
</evidence>
<dbReference type="GO" id="GO:0005739">
    <property type="term" value="C:mitochondrion"/>
    <property type="evidence" value="ECO:0007669"/>
    <property type="project" value="TreeGrafter"/>
</dbReference>
<sequence length="249" mass="28150">LFTDDEIQVTADHLVRPIMVPRDIHILPWFAGYAEAINAGKSLRNEDQASFHRGVLRTQDAPEEDLECDREWEIPYVYFGIFDGHAGSGCAVTAANELHQMVHKKLMGILHHLVPNATCPSSCGQGVMWFPSREISVESLIIGALEAAFWEMDHQIGDDKRRYKMLGGCTVLVSLFILGKLYVANAGDSRGVLCRNKTPYPMSFDFTPVSERQRLQQLGFQKPQLLGNEYTHVDYCRRPLRNDVGKKML</sequence>
<protein>
    <submittedName>
        <fullName evidence="6">Protein phosphatase 2c</fullName>
    </submittedName>
</protein>
<dbReference type="InterPro" id="IPR001932">
    <property type="entry name" value="PPM-type_phosphatase-like_dom"/>
</dbReference>
<dbReference type="PANTHER" id="PTHR13832:SF354">
    <property type="entry name" value="GM14138P"/>
    <property type="match status" value="1"/>
</dbReference>
<dbReference type="PROSITE" id="PS01032">
    <property type="entry name" value="PPM_1"/>
    <property type="match status" value="1"/>
</dbReference>
<evidence type="ECO:0000256" key="2">
    <source>
        <dbReference type="ARBA" id="ARBA00022801"/>
    </source>
</evidence>
<dbReference type="EMBL" id="JN634028">
    <property type="protein sequence ID" value="AEQ35011.1"/>
    <property type="molecule type" value="mRNA"/>
</dbReference>
<dbReference type="Pfam" id="PF00481">
    <property type="entry name" value="PP2C"/>
    <property type="match status" value="1"/>
</dbReference>
<dbReference type="InterPro" id="IPR015655">
    <property type="entry name" value="PP2C"/>
</dbReference>
<dbReference type="SUPFAM" id="SSF81606">
    <property type="entry name" value="PP2C-like"/>
    <property type="match status" value="1"/>
</dbReference>
<evidence type="ECO:0000313" key="6">
    <source>
        <dbReference type="EMBL" id="AEQ35011.1"/>
    </source>
</evidence>
<accession>T1P407</accession>
<dbReference type="GO" id="GO:0004741">
    <property type="term" value="F:[pyruvate dehydrogenase (acetyl-transferring)]-phosphatase activity"/>
    <property type="evidence" value="ECO:0007669"/>
    <property type="project" value="TreeGrafter"/>
</dbReference>
<reference evidence="6" key="1">
    <citation type="submission" date="2011-08" db="EMBL/GenBank/DDBJ databases">
        <authorList>
            <person name="Kim B.-M."/>
            <person name="Rhee J.-S."/>
            <person name="Lee J.-S."/>
        </authorList>
    </citation>
    <scope>NUCLEOTIDE SEQUENCE</scope>
</reference>
<dbReference type="InterPro" id="IPR036457">
    <property type="entry name" value="PPM-type-like_dom_sf"/>
</dbReference>